<dbReference type="Proteomes" id="UP001632038">
    <property type="component" value="Unassembled WGS sequence"/>
</dbReference>
<keyword evidence="3" id="KW-1185">Reference proteome</keyword>
<proteinExistence type="predicted"/>
<name>A0ABD3CBL5_9LAMI</name>
<dbReference type="AlphaFoldDB" id="A0ABD3CBL5"/>
<sequence>MARSWDELNLDQSARLLLESLRRSQTQETPIACRLCDKIFPDNRSLLTHFQGHCLPDGSFHSHSFFRNTVPQFNHSPFLWPFNARNHNANANLGSARPSTLVWRDPPVSALLNNPFQFSGHALTQLHQPCPATWTFRGPESRVPVETVILGDLGPSIRLLRDGHTASDTMPFIMQLEKPIEEVVVDVIDVEAYELDLELKL</sequence>
<gene>
    <name evidence="2" type="ORF">CASFOL_030020</name>
</gene>
<evidence type="ECO:0000313" key="2">
    <source>
        <dbReference type="EMBL" id="KAL3626471.1"/>
    </source>
</evidence>
<protein>
    <recommendedName>
        <fullName evidence="1">C2H2-type domain-containing protein</fullName>
    </recommendedName>
</protein>
<comment type="caution">
    <text evidence="2">The sequence shown here is derived from an EMBL/GenBank/DDBJ whole genome shotgun (WGS) entry which is preliminary data.</text>
</comment>
<evidence type="ECO:0000313" key="3">
    <source>
        <dbReference type="Proteomes" id="UP001632038"/>
    </source>
</evidence>
<organism evidence="2 3">
    <name type="scientific">Castilleja foliolosa</name>
    <dbReference type="NCBI Taxonomy" id="1961234"/>
    <lineage>
        <taxon>Eukaryota</taxon>
        <taxon>Viridiplantae</taxon>
        <taxon>Streptophyta</taxon>
        <taxon>Embryophyta</taxon>
        <taxon>Tracheophyta</taxon>
        <taxon>Spermatophyta</taxon>
        <taxon>Magnoliopsida</taxon>
        <taxon>eudicotyledons</taxon>
        <taxon>Gunneridae</taxon>
        <taxon>Pentapetalae</taxon>
        <taxon>asterids</taxon>
        <taxon>lamiids</taxon>
        <taxon>Lamiales</taxon>
        <taxon>Orobanchaceae</taxon>
        <taxon>Pedicularideae</taxon>
        <taxon>Castillejinae</taxon>
        <taxon>Castilleja</taxon>
    </lineage>
</organism>
<reference evidence="3" key="1">
    <citation type="journal article" date="2024" name="IScience">
        <title>Strigolactones Initiate the Formation of Haustorium-like Structures in Castilleja.</title>
        <authorList>
            <person name="Buerger M."/>
            <person name="Peterson D."/>
            <person name="Chory J."/>
        </authorList>
    </citation>
    <scope>NUCLEOTIDE SEQUENCE [LARGE SCALE GENOMIC DNA]</scope>
</reference>
<feature type="domain" description="C2H2-type" evidence="1">
    <location>
        <begin position="33"/>
        <end position="53"/>
    </location>
</feature>
<accession>A0ABD3CBL5</accession>
<dbReference type="PROSITE" id="PS00028">
    <property type="entry name" value="ZINC_FINGER_C2H2_1"/>
    <property type="match status" value="1"/>
</dbReference>
<evidence type="ECO:0000259" key="1">
    <source>
        <dbReference type="PROSITE" id="PS00028"/>
    </source>
</evidence>
<dbReference type="EMBL" id="JAVIJP010000047">
    <property type="protein sequence ID" value="KAL3626471.1"/>
    <property type="molecule type" value="Genomic_DNA"/>
</dbReference>
<dbReference type="InterPro" id="IPR013087">
    <property type="entry name" value="Znf_C2H2_type"/>
</dbReference>